<accession>A0A1L8FEJ2</accession>
<evidence type="ECO:0000313" key="3">
    <source>
        <dbReference type="RefSeq" id="XP_041426881.1"/>
    </source>
</evidence>
<dbReference type="RefSeq" id="XP_041426881.1">
    <property type="nucleotide sequence ID" value="XM_041570947.1"/>
</dbReference>
<dbReference type="PaxDb" id="8355-A0A1L8FEJ2"/>
<organism evidence="2 3">
    <name type="scientific">Xenopus laevis</name>
    <name type="common">African clawed frog</name>
    <dbReference type="NCBI Taxonomy" id="8355"/>
    <lineage>
        <taxon>Eukaryota</taxon>
        <taxon>Metazoa</taxon>
        <taxon>Chordata</taxon>
        <taxon>Craniata</taxon>
        <taxon>Vertebrata</taxon>
        <taxon>Euteleostomi</taxon>
        <taxon>Amphibia</taxon>
        <taxon>Batrachia</taxon>
        <taxon>Anura</taxon>
        <taxon>Pipoidea</taxon>
        <taxon>Pipidae</taxon>
        <taxon>Xenopodinae</taxon>
        <taxon>Xenopus</taxon>
        <taxon>Xenopus</taxon>
    </lineage>
</organism>
<dbReference type="OrthoDB" id="9996891at2759"/>
<dbReference type="CTD" id="121396209"/>
<sequence length="215" mass="25734">MYHYGYSPLLYRTMMFVHPNPYMPYTNGRFQDAPGGFVLPPIQMHNFSSRPFPLFDGQVYYPQEFTKGHREYHHFYGVNPYYALPNWYYPRYSGVPPYNHSKNYNNKHIKPNRWPEGFTIKGELHWGKLERVFGMKRELPEFVKDDLRRVYGTYPRTFVAITYQNGEFLVKGDPKIEEQEYTVEKKVVQREPTPANSEDGISERKQSKKKRKGRR</sequence>
<feature type="region of interest" description="Disordered" evidence="1">
    <location>
        <begin position="183"/>
        <end position="215"/>
    </location>
</feature>
<proteinExistence type="predicted"/>
<reference evidence="3" key="1">
    <citation type="submission" date="2025-08" db="UniProtKB">
        <authorList>
            <consortium name="RefSeq"/>
        </authorList>
    </citation>
    <scope>IDENTIFICATION</scope>
    <source>
        <strain evidence="3">J_2021</strain>
        <tissue evidence="3">Erythrocytes</tissue>
    </source>
</reference>
<dbReference type="KEGG" id="xla:121396209"/>
<evidence type="ECO:0000256" key="1">
    <source>
        <dbReference type="SAM" id="MobiDB-lite"/>
    </source>
</evidence>
<dbReference type="AlphaFoldDB" id="A0A1L8FEJ2"/>
<gene>
    <name evidence="3" type="primary">LOC121396209</name>
</gene>
<dbReference type="GeneID" id="121396209"/>
<evidence type="ECO:0000313" key="2">
    <source>
        <dbReference type="Proteomes" id="UP000186698"/>
    </source>
</evidence>
<keyword evidence="2" id="KW-1185">Reference proteome</keyword>
<feature type="compositionally biased region" description="Basic residues" evidence="1">
    <location>
        <begin position="206"/>
        <end position="215"/>
    </location>
</feature>
<dbReference type="Proteomes" id="UP000186698">
    <property type="component" value="Chromosome 7S"/>
</dbReference>
<name>A0A1L8FEJ2_XENLA</name>
<protein>
    <submittedName>
        <fullName evidence="3">Uncharacterized protein LOC121396209</fullName>
    </submittedName>
</protein>